<evidence type="ECO:0000313" key="2">
    <source>
        <dbReference type="EMBL" id="ETW76013.1"/>
    </source>
</evidence>
<dbReference type="Proteomes" id="UP000030671">
    <property type="component" value="Unassembled WGS sequence"/>
</dbReference>
<proteinExistence type="predicted"/>
<protein>
    <submittedName>
        <fullName evidence="2">Uncharacterized protein</fullName>
    </submittedName>
</protein>
<dbReference type="InParanoid" id="W4JR44"/>
<evidence type="ECO:0000256" key="1">
    <source>
        <dbReference type="SAM" id="MobiDB-lite"/>
    </source>
</evidence>
<reference evidence="2 3" key="1">
    <citation type="journal article" date="2012" name="New Phytol.">
        <title>Insight into trade-off between wood decay and parasitism from the genome of a fungal forest pathogen.</title>
        <authorList>
            <person name="Olson A."/>
            <person name="Aerts A."/>
            <person name="Asiegbu F."/>
            <person name="Belbahri L."/>
            <person name="Bouzid O."/>
            <person name="Broberg A."/>
            <person name="Canback B."/>
            <person name="Coutinho P.M."/>
            <person name="Cullen D."/>
            <person name="Dalman K."/>
            <person name="Deflorio G."/>
            <person name="van Diepen L.T."/>
            <person name="Dunand C."/>
            <person name="Duplessis S."/>
            <person name="Durling M."/>
            <person name="Gonthier P."/>
            <person name="Grimwood J."/>
            <person name="Fossdal C.G."/>
            <person name="Hansson D."/>
            <person name="Henrissat B."/>
            <person name="Hietala A."/>
            <person name="Himmelstrand K."/>
            <person name="Hoffmeister D."/>
            <person name="Hogberg N."/>
            <person name="James T.Y."/>
            <person name="Karlsson M."/>
            <person name="Kohler A."/>
            <person name="Kues U."/>
            <person name="Lee Y.H."/>
            <person name="Lin Y.C."/>
            <person name="Lind M."/>
            <person name="Lindquist E."/>
            <person name="Lombard V."/>
            <person name="Lucas S."/>
            <person name="Lunden K."/>
            <person name="Morin E."/>
            <person name="Murat C."/>
            <person name="Park J."/>
            <person name="Raffaello T."/>
            <person name="Rouze P."/>
            <person name="Salamov A."/>
            <person name="Schmutz J."/>
            <person name="Solheim H."/>
            <person name="Stahlberg J."/>
            <person name="Velez H."/>
            <person name="de Vries R.P."/>
            <person name="Wiebenga A."/>
            <person name="Woodward S."/>
            <person name="Yakovlev I."/>
            <person name="Garbelotto M."/>
            <person name="Martin F."/>
            <person name="Grigoriev I.V."/>
            <person name="Stenlid J."/>
        </authorList>
    </citation>
    <scope>NUCLEOTIDE SEQUENCE [LARGE SCALE GENOMIC DNA]</scope>
    <source>
        <strain evidence="2 3">TC 32-1</strain>
    </source>
</reference>
<dbReference type="EMBL" id="KI925465">
    <property type="protein sequence ID" value="ETW76013.1"/>
    <property type="molecule type" value="Genomic_DNA"/>
</dbReference>
<accession>W4JR44</accession>
<dbReference type="GeneID" id="20667413"/>
<feature type="compositionally biased region" description="Basic residues" evidence="1">
    <location>
        <begin position="603"/>
        <end position="616"/>
    </location>
</feature>
<feature type="region of interest" description="Disordered" evidence="1">
    <location>
        <begin position="737"/>
        <end position="789"/>
    </location>
</feature>
<feature type="compositionally biased region" description="Basic and acidic residues" evidence="1">
    <location>
        <begin position="737"/>
        <end position="753"/>
    </location>
</feature>
<dbReference type="KEGG" id="hir:HETIRDRAFT_152497"/>
<feature type="region of interest" description="Disordered" evidence="1">
    <location>
        <begin position="548"/>
        <end position="634"/>
    </location>
</feature>
<feature type="region of interest" description="Disordered" evidence="1">
    <location>
        <begin position="255"/>
        <end position="277"/>
    </location>
</feature>
<dbReference type="AlphaFoldDB" id="W4JR44"/>
<feature type="compositionally biased region" description="Low complexity" evidence="1">
    <location>
        <begin position="625"/>
        <end position="634"/>
    </location>
</feature>
<dbReference type="HOGENOM" id="CLU_293892_0_0_1"/>
<gene>
    <name evidence="2" type="ORF">HETIRDRAFT_152497</name>
</gene>
<feature type="compositionally biased region" description="Low complexity" evidence="1">
    <location>
        <begin position="436"/>
        <end position="460"/>
    </location>
</feature>
<name>W4JR44_HETIT</name>
<feature type="compositionally biased region" description="Polar residues" evidence="1">
    <location>
        <begin position="401"/>
        <end position="415"/>
    </location>
</feature>
<feature type="compositionally biased region" description="Basic and acidic residues" evidence="1">
    <location>
        <begin position="571"/>
        <end position="598"/>
    </location>
</feature>
<evidence type="ECO:0000313" key="3">
    <source>
        <dbReference type="Proteomes" id="UP000030671"/>
    </source>
</evidence>
<feature type="compositionally biased region" description="Pro residues" evidence="1">
    <location>
        <begin position="345"/>
        <end position="354"/>
    </location>
</feature>
<feature type="compositionally biased region" description="Polar residues" evidence="1">
    <location>
        <begin position="316"/>
        <end position="334"/>
    </location>
</feature>
<keyword evidence="3" id="KW-1185">Reference proteome</keyword>
<feature type="compositionally biased region" description="Low complexity" evidence="1">
    <location>
        <begin position="778"/>
        <end position="789"/>
    </location>
</feature>
<dbReference type="RefSeq" id="XP_009552238.1">
    <property type="nucleotide sequence ID" value="XM_009553943.1"/>
</dbReference>
<organism evidence="2 3">
    <name type="scientific">Heterobasidion irregulare (strain TC 32-1)</name>
    <dbReference type="NCBI Taxonomy" id="747525"/>
    <lineage>
        <taxon>Eukaryota</taxon>
        <taxon>Fungi</taxon>
        <taxon>Dikarya</taxon>
        <taxon>Basidiomycota</taxon>
        <taxon>Agaricomycotina</taxon>
        <taxon>Agaricomycetes</taxon>
        <taxon>Russulales</taxon>
        <taxon>Bondarzewiaceae</taxon>
        <taxon>Heterobasidion</taxon>
        <taxon>Heterobasidion annosum species complex</taxon>
    </lineage>
</organism>
<feature type="compositionally biased region" description="Low complexity" evidence="1">
    <location>
        <begin position="381"/>
        <end position="400"/>
    </location>
</feature>
<feature type="compositionally biased region" description="Polar residues" evidence="1">
    <location>
        <begin position="820"/>
        <end position="830"/>
    </location>
</feature>
<feature type="region of interest" description="Disordered" evidence="1">
    <location>
        <begin position="314"/>
        <end position="469"/>
    </location>
</feature>
<sequence length="1033" mass="109348">MDARSDGRMARKGPELERQAGVRTVKWRGWIGGRGGANADAHSEVERWSWQGDARECGGWEESAAKALAGQDNGPSTMGDRQCGGVRGPFCEGWGYVKERAAPIWDIHKPVARLPCPPPLRPTMPPSIAHSLNDPDPDDVVDDFLLSHSDARVHRWLASQYHLSPLRPDAAAEHLAHAYAHHAPLRDSKILPDDNLDDPFSLPHSRENLSHDIACDPYAFFAPPVAPLPQELDDPLSDAEHDALDDLVREMNSWRVPASPNPHLVPATRSRAPSTSVQSDRDKVCVFVCTPPTINHLFSRQPLPAVPSLPPGALSTAYTSSVPSSPTSALFSSPPSSPHARTPALPLPPSPPLARRPSLQRPDHDSPAASPRRPTLTLTPAASYASLRSRARSSRFPSISTTLSIPIGSDNSPPHATTPGLSHAASNASIRHAIYIPDPTTVTPVTPTTPTPTISDRTPPLTNASSFASSVDAPNPLALGSQLHLAPYPLEAREGNRLSVYPSGGAGAFEASRWSIATSANGGAAGGGSSAADPPKSPSIRKRILSSLGLGPGVKSTASSTTLGDSLASPRKSESGGRTRKVSESGSWRESEKERESRSPTQRSKKRSSAWSRRRASPPPPLPTTPMSSTMSVPMSPMSMITSMPSPGLSATYSGNYAGSYVSSYAYSGSFGGSPTPSTLLSPLPSIREPITPTLTPTPSPSAMELEFGVLVEAPEGHPNDNRNGEGQDTVTRLSYEKQKAAEKERERAKDALPDVSVTSTPRKRNRLSWVPPRRSNAGSTTGSTAGTGTALSNLHLGAGLGSLTLSSLAGGRNKGARARSNSGSATGSVWSAGRSSIGLGRSKVRGIGGSSGKRLVVNGLGKDDARGEAAVKAWCESFGEGVVVMEIWQLTLLVFFFSAHRCIYRALVALHCRGSTASASTEPLAEADGSRFRVTLLGTFQLSLRPAARRLDLAPDLDQVARSTLCSAASALYRRPASPHITSSTCPIFRLCPRAHVHTMHILARPPPIYSIGDLCTNRLAPLGPALSASAV</sequence>
<feature type="region of interest" description="Disordered" evidence="1">
    <location>
        <begin position="521"/>
        <end position="540"/>
    </location>
</feature>
<feature type="region of interest" description="Disordered" evidence="1">
    <location>
        <begin position="812"/>
        <end position="833"/>
    </location>
</feature>